<reference evidence="8" key="2">
    <citation type="journal article" date="2023" name="Microbiol Resour">
        <title>Decontamination and Annotation of the Draft Genome Sequence of the Oomycete Lagenidium giganteum ARSEF 373.</title>
        <authorList>
            <person name="Morgan W.R."/>
            <person name="Tartar A."/>
        </authorList>
    </citation>
    <scope>NUCLEOTIDE SEQUENCE</scope>
    <source>
        <strain evidence="8">ARSEF 373</strain>
    </source>
</reference>
<dbReference type="PANTHER" id="PTHR39490">
    <property type="entry name" value="ARRESTIN DOMAIN-CONTAINING PROTEIN D"/>
    <property type="match status" value="1"/>
</dbReference>
<dbReference type="GO" id="GO:0008270">
    <property type="term" value="F:zinc ion binding"/>
    <property type="evidence" value="ECO:0007669"/>
    <property type="project" value="UniProtKB-KW"/>
</dbReference>
<reference evidence="8" key="1">
    <citation type="submission" date="2022-11" db="EMBL/GenBank/DDBJ databases">
        <authorList>
            <person name="Morgan W.R."/>
            <person name="Tartar A."/>
        </authorList>
    </citation>
    <scope>NUCLEOTIDE SEQUENCE</scope>
    <source>
        <strain evidence="8">ARSEF 373</strain>
    </source>
</reference>
<dbReference type="PROSITE" id="PS50003">
    <property type="entry name" value="PH_DOMAIN"/>
    <property type="match status" value="1"/>
</dbReference>
<dbReference type="PROSITE" id="PS50178">
    <property type="entry name" value="ZF_FYVE"/>
    <property type="match status" value="1"/>
</dbReference>
<feature type="domain" description="PH" evidence="6">
    <location>
        <begin position="108"/>
        <end position="201"/>
    </location>
</feature>
<dbReference type="SUPFAM" id="SSF50729">
    <property type="entry name" value="PH domain-like"/>
    <property type="match status" value="1"/>
</dbReference>
<evidence type="ECO:0000256" key="2">
    <source>
        <dbReference type="ARBA" id="ARBA00022771"/>
    </source>
</evidence>
<feature type="domain" description="FYVE-type" evidence="7">
    <location>
        <begin position="37"/>
        <end position="97"/>
    </location>
</feature>
<dbReference type="InterPro" id="IPR013083">
    <property type="entry name" value="Znf_RING/FYVE/PHD"/>
</dbReference>
<evidence type="ECO:0008006" key="10">
    <source>
        <dbReference type="Google" id="ProtNLM"/>
    </source>
</evidence>
<dbReference type="PANTHER" id="PTHR39490:SF8">
    <property type="entry name" value="ZINC FINGER FYVE DOMAIN-CONTAINING PROTEIN 21"/>
    <property type="match status" value="1"/>
</dbReference>
<organism evidence="8 9">
    <name type="scientific">Lagenidium giganteum</name>
    <dbReference type="NCBI Taxonomy" id="4803"/>
    <lineage>
        <taxon>Eukaryota</taxon>
        <taxon>Sar</taxon>
        <taxon>Stramenopiles</taxon>
        <taxon>Oomycota</taxon>
        <taxon>Peronosporomycetes</taxon>
        <taxon>Pythiales</taxon>
        <taxon>Pythiaceae</taxon>
    </lineage>
</organism>
<dbReference type="Gene3D" id="3.30.40.10">
    <property type="entry name" value="Zinc/RING finger domain, C3HC4 (zinc finger)"/>
    <property type="match status" value="1"/>
</dbReference>
<evidence type="ECO:0000259" key="6">
    <source>
        <dbReference type="PROSITE" id="PS50003"/>
    </source>
</evidence>
<protein>
    <recommendedName>
        <fullName evidence="10">FYVE-type domain-containing protein</fullName>
    </recommendedName>
</protein>
<comment type="caution">
    <text evidence="8">The sequence shown here is derived from an EMBL/GenBank/DDBJ whole genome shotgun (WGS) entry which is preliminary data.</text>
</comment>
<feature type="coiled-coil region" evidence="5">
    <location>
        <begin position="218"/>
        <end position="245"/>
    </location>
</feature>
<dbReference type="Gene3D" id="2.30.29.30">
    <property type="entry name" value="Pleckstrin-homology domain (PH domain)/Phosphotyrosine-binding domain (PTB)"/>
    <property type="match status" value="1"/>
</dbReference>
<accession>A0AAV2YNG2</accession>
<gene>
    <name evidence="8" type="ORF">N0F65_002435</name>
</gene>
<dbReference type="EMBL" id="DAKRPA010000209">
    <property type="protein sequence ID" value="DAZ95328.1"/>
    <property type="molecule type" value="Genomic_DNA"/>
</dbReference>
<evidence type="ECO:0000259" key="7">
    <source>
        <dbReference type="PROSITE" id="PS50178"/>
    </source>
</evidence>
<keyword evidence="3" id="KW-0862">Zinc</keyword>
<dbReference type="Pfam" id="PF01363">
    <property type="entry name" value="FYVE"/>
    <property type="match status" value="1"/>
</dbReference>
<dbReference type="InterPro" id="IPR000306">
    <property type="entry name" value="Znf_FYVE"/>
</dbReference>
<evidence type="ECO:0000313" key="9">
    <source>
        <dbReference type="Proteomes" id="UP001146120"/>
    </source>
</evidence>
<dbReference type="SMART" id="SM00064">
    <property type="entry name" value="FYVE"/>
    <property type="match status" value="1"/>
</dbReference>
<name>A0AAV2YNG2_9STRA</name>
<dbReference type="InterPro" id="IPR011993">
    <property type="entry name" value="PH-like_dom_sf"/>
</dbReference>
<keyword evidence="5" id="KW-0175">Coiled coil</keyword>
<dbReference type="Proteomes" id="UP001146120">
    <property type="component" value="Unassembled WGS sequence"/>
</dbReference>
<dbReference type="InterPro" id="IPR011011">
    <property type="entry name" value="Znf_FYVE_PHD"/>
</dbReference>
<dbReference type="InterPro" id="IPR017455">
    <property type="entry name" value="Znf_FYVE-rel"/>
</dbReference>
<evidence type="ECO:0000256" key="5">
    <source>
        <dbReference type="SAM" id="Coils"/>
    </source>
</evidence>
<keyword evidence="9" id="KW-1185">Reference proteome</keyword>
<dbReference type="AlphaFoldDB" id="A0AAV2YNG2"/>
<keyword evidence="1" id="KW-0479">Metal-binding</keyword>
<proteinExistence type="predicted"/>
<dbReference type="SUPFAM" id="SSF57903">
    <property type="entry name" value="FYVE/PHD zinc finger"/>
    <property type="match status" value="1"/>
</dbReference>
<evidence type="ECO:0000256" key="1">
    <source>
        <dbReference type="ARBA" id="ARBA00022723"/>
    </source>
</evidence>
<sequence length="271" mass="31144">MSARRITVDDDARSATNVNSNVANLSAYQSPPRWVKDEVIDACSLCSDQFDLLNRKHHCRACGLVYCKSCAARFDRVIKLGFREPVRVCNPCFQQAKCENVFYDLHLPVLEKGEVFTKYGMLRSRLIEMRFLPALSLFQQHVGDVKAIALDSVMDVRTVCNDKDNADLGFVIITSTEQHRFDASTREKRQQWVDAISSARDVRQNLLALERDKQAKIAAKEHEEVKQYAEQMQILEEKKASFHEDRMKRRAEKRESLRLKYNLAPPTMAAS</sequence>
<dbReference type="InterPro" id="IPR001849">
    <property type="entry name" value="PH_domain"/>
</dbReference>
<evidence type="ECO:0000256" key="4">
    <source>
        <dbReference type="PROSITE-ProRule" id="PRU00091"/>
    </source>
</evidence>
<dbReference type="InterPro" id="IPR052113">
    <property type="entry name" value="FYVE-type_Zinc_Finger"/>
</dbReference>
<keyword evidence="2 4" id="KW-0863">Zinc-finger</keyword>
<evidence type="ECO:0000313" key="8">
    <source>
        <dbReference type="EMBL" id="DAZ95328.1"/>
    </source>
</evidence>
<evidence type="ECO:0000256" key="3">
    <source>
        <dbReference type="ARBA" id="ARBA00022833"/>
    </source>
</evidence>